<dbReference type="GO" id="GO:0016846">
    <property type="term" value="F:carbon-sulfur lyase activity"/>
    <property type="evidence" value="ECO:0007669"/>
    <property type="project" value="InterPro"/>
</dbReference>
<dbReference type="Proteomes" id="UP000245884">
    <property type="component" value="Unassembled WGS sequence"/>
</dbReference>
<keyword evidence="2" id="KW-0479">Metal-binding</keyword>
<evidence type="ECO:0000256" key="1">
    <source>
        <dbReference type="ARBA" id="ARBA00005495"/>
    </source>
</evidence>
<gene>
    <name evidence="7" type="ORF">BDZ90DRAFT_234893</name>
</gene>
<name>A0A316UHE6_9BASI</name>
<dbReference type="GO" id="GO:0046872">
    <property type="term" value="F:metal ion binding"/>
    <property type="evidence" value="ECO:0007669"/>
    <property type="project" value="UniProtKB-KW"/>
</dbReference>
<proteinExistence type="inferred from homology"/>
<dbReference type="InterPro" id="IPR011057">
    <property type="entry name" value="Mss4-like_sf"/>
</dbReference>
<dbReference type="PANTHER" id="PTHR33337">
    <property type="entry name" value="GFA DOMAIN-CONTAINING PROTEIN"/>
    <property type="match status" value="1"/>
</dbReference>
<feature type="compositionally biased region" description="Low complexity" evidence="5">
    <location>
        <begin position="44"/>
        <end position="61"/>
    </location>
</feature>
<dbReference type="STRING" id="1569628.A0A316UHE6"/>
<evidence type="ECO:0000256" key="5">
    <source>
        <dbReference type="SAM" id="MobiDB-lite"/>
    </source>
</evidence>
<dbReference type="Pfam" id="PF04828">
    <property type="entry name" value="GFA"/>
    <property type="match status" value="1"/>
</dbReference>
<keyword evidence="4" id="KW-0456">Lyase</keyword>
<feature type="domain" description="CENP-V/GFA" evidence="6">
    <location>
        <begin position="111"/>
        <end position="238"/>
    </location>
</feature>
<dbReference type="PANTHER" id="PTHR33337:SF40">
    <property type="entry name" value="CENP-V_GFA DOMAIN-CONTAINING PROTEIN-RELATED"/>
    <property type="match status" value="1"/>
</dbReference>
<comment type="similarity">
    <text evidence="1">Belongs to the Gfa family.</text>
</comment>
<reference evidence="7 8" key="1">
    <citation type="journal article" date="2018" name="Mol. Biol. Evol.">
        <title>Broad Genomic Sampling Reveals a Smut Pathogenic Ancestry of the Fungal Clade Ustilaginomycotina.</title>
        <authorList>
            <person name="Kijpornyongpan T."/>
            <person name="Mondo S.J."/>
            <person name="Barry K."/>
            <person name="Sandor L."/>
            <person name="Lee J."/>
            <person name="Lipzen A."/>
            <person name="Pangilinan J."/>
            <person name="LaButti K."/>
            <person name="Hainaut M."/>
            <person name="Henrissat B."/>
            <person name="Grigoriev I.V."/>
            <person name="Spatafora J.W."/>
            <person name="Aime M.C."/>
        </authorList>
    </citation>
    <scope>NUCLEOTIDE SEQUENCE [LARGE SCALE GENOMIC DNA]</scope>
    <source>
        <strain evidence="7 8">MCA 5214</strain>
    </source>
</reference>
<dbReference type="EMBL" id="KZ819680">
    <property type="protein sequence ID" value="PWN24620.1"/>
    <property type="molecule type" value="Genomic_DNA"/>
</dbReference>
<dbReference type="SUPFAM" id="SSF51316">
    <property type="entry name" value="Mss4-like"/>
    <property type="match status" value="1"/>
</dbReference>
<dbReference type="Gene3D" id="3.90.1590.10">
    <property type="entry name" value="glutathione-dependent formaldehyde- activating enzyme (gfa)"/>
    <property type="match status" value="1"/>
</dbReference>
<feature type="region of interest" description="Disordered" evidence="5">
    <location>
        <begin position="44"/>
        <end position="90"/>
    </location>
</feature>
<dbReference type="InterPro" id="IPR006913">
    <property type="entry name" value="CENP-V/GFA"/>
</dbReference>
<evidence type="ECO:0000256" key="2">
    <source>
        <dbReference type="ARBA" id="ARBA00022723"/>
    </source>
</evidence>
<evidence type="ECO:0000313" key="7">
    <source>
        <dbReference type="EMBL" id="PWN24620.1"/>
    </source>
</evidence>
<keyword evidence="3" id="KW-0862">Zinc</keyword>
<evidence type="ECO:0000256" key="4">
    <source>
        <dbReference type="ARBA" id="ARBA00023239"/>
    </source>
</evidence>
<accession>A0A316UHE6</accession>
<dbReference type="AlphaFoldDB" id="A0A316UHE6"/>
<organism evidence="7 8">
    <name type="scientific">Jaminaea rosea</name>
    <dbReference type="NCBI Taxonomy" id="1569628"/>
    <lineage>
        <taxon>Eukaryota</taxon>
        <taxon>Fungi</taxon>
        <taxon>Dikarya</taxon>
        <taxon>Basidiomycota</taxon>
        <taxon>Ustilaginomycotina</taxon>
        <taxon>Exobasidiomycetes</taxon>
        <taxon>Microstromatales</taxon>
        <taxon>Microstromatales incertae sedis</taxon>
        <taxon>Jaminaea</taxon>
    </lineage>
</organism>
<keyword evidence="8" id="KW-1185">Reference proteome</keyword>
<dbReference type="RefSeq" id="XP_025359232.1">
    <property type="nucleotide sequence ID" value="XM_025507181.1"/>
</dbReference>
<dbReference type="GeneID" id="37029004"/>
<evidence type="ECO:0000259" key="6">
    <source>
        <dbReference type="PROSITE" id="PS51891"/>
    </source>
</evidence>
<dbReference type="PROSITE" id="PS51891">
    <property type="entry name" value="CENP_V_GFA"/>
    <property type="match status" value="1"/>
</dbReference>
<evidence type="ECO:0000256" key="3">
    <source>
        <dbReference type="ARBA" id="ARBA00022833"/>
    </source>
</evidence>
<sequence>MLQRIISRSSFLTTTSPSRLLSPVRATARLLTTPTCPRYAAQPIQQYQQQQEQHSQPRPHSCQGDMGSKGHVEPPKTGWKGAIPSQKGGSEEGYILKPPYYWHSDDFEAKYKSSCWCGRVKFEFHGDPITAKHCHCNQCQVLHGAPFQYAAVFHKTSVRLSHQTDPTNLNFFSTHRKEDGHDVPCKIACSHCHSPLLDEGRNMVMAYPSTFNFKDGQIPASFASKGHIFYSEAIVEFDDGVPSKCGRKTA</sequence>
<dbReference type="OrthoDB" id="9970124at2759"/>
<protein>
    <recommendedName>
        <fullName evidence="6">CENP-V/GFA domain-containing protein</fullName>
    </recommendedName>
</protein>
<evidence type="ECO:0000313" key="8">
    <source>
        <dbReference type="Proteomes" id="UP000245884"/>
    </source>
</evidence>